<dbReference type="InterPro" id="IPR038096">
    <property type="entry name" value="TEA/ATTS_sf"/>
</dbReference>
<organism evidence="9 10">
    <name type="scientific">Gymnopilus dilepis</name>
    <dbReference type="NCBI Taxonomy" id="231916"/>
    <lineage>
        <taxon>Eukaryota</taxon>
        <taxon>Fungi</taxon>
        <taxon>Dikarya</taxon>
        <taxon>Basidiomycota</taxon>
        <taxon>Agaricomycotina</taxon>
        <taxon>Agaricomycetes</taxon>
        <taxon>Agaricomycetidae</taxon>
        <taxon>Agaricales</taxon>
        <taxon>Agaricineae</taxon>
        <taxon>Hymenogastraceae</taxon>
        <taxon>Gymnopilus</taxon>
    </lineage>
</organism>
<name>A0A409Y3D0_9AGAR</name>
<accession>A0A409Y3D0</accession>
<evidence type="ECO:0000313" key="10">
    <source>
        <dbReference type="Proteomes" id="UP000284706"/>
    </source>
</evidence>
<dbReference type="SMART" id="SM00426">
    <property type="entry name" value="TEA"/>
    <property type="match status" value="1"/>
</dbReference>
<dbReference type="OrthoDB" id="10006572at2759"/>
<evidence type="ECO:0000313" key="9">
    <source>
        <dbReference type="EMBL" id="PPQ97554.1"/>
    </source>
</evidence>
<comment type="caution">
    <text evidence="9">The sequence shown here is derived from an EMBL/GenBank/DDBJ whole genome shotgun (WGS) entry which is preliminary data.</text>
</comment>
<dbReference type="AlphaFoldDB" id="A0A409Y3D0"/>
<feature type="compositionally biased region" description="Polar residues" evidence="7">
    <location>
        <begin position="140"/>
        <end position="155"/>
    </location>
</feature>
<dbReference type="Pfam" id="PF01285">
    <property type="entry name" value="TEA"/>
    <property type="match status" value="1"/>
</dbReference>
<dbReference type="PANTHER" id="PTHR11834:SF0">
    <property type="entry name" value="PROTEIN SCALLOPED"/>
    <property type="match status" value="1"/>
</dbReference>
<proteinExistence type="inferred from homology"/>
<dbReference type="Gene3D" id="6.10.20.40">
    <property type="entry name" value="TEA/ATTS domain"/>
    <property type="match status" value="1"/>
</dbReference>
<evidence type="ECO:0000256" key="3">
    <source>
        <dbReference type="ARBA" id="ARBA00023015"/>
    </source>
</evidence>
<reference evidence="9 10" key="1">
    <citation type="journal article" date="2018" name="Evol. Lett.">
        <title>Horizontal gene cluster transfer increased hallucinogenic mushroom diversity.</title>
        <authorList>
            <person name="Reynolds H.T."/>
            <person name="Vijayakumar V."/>
            <person name="Gluck-Thaler E."/>
            <person name="Korotkin H.B."/>
            <person name="Matheny P.B."/>
            <person name="Slot J.C."/>
        </authorList>
    </citation>
    <scope>NUCLEOTIDE SEQUENCE [LARGE SCALE GENOMIC DNA]</scope>
    <source>
        <strain evidence="9 10">SRW20</strain>
    </source>
</reference>
<protein>
    <recommendedName>
        <fullName evidence="8">TEA domain-containing protein</fullName>
    </recommendedName>
</protein>
<comment type="similarity">
    <text evidence="2">Belongs to the TEC1 family.</text>
</comment>
<comment type="subcellular location">
    <subcellularLocation>
        <location evidence="1">Nucleus</location>
    </subcellularLocation>
</comment>
<evidence type="ECO:0000256" key="1">
    <source>
        <dbReference type="ARBA" id="ARBA00004123"/>
    </source>
</evidence>
<evidence type="ECO:0000256" key="4">
    <source>
        <dbReference type="ARBA" id="ARBA00023163"/>
    </source>
</evidence>
<evidence type="ECO:0000256" key="6">
    <source>
        <dbReference type="PROSITE-ProRule" id="PRU00505"/>
    </source>
</evidence>
<sequence>MDTGRRTNKFNKSKEKVWPDYMEKALLDALEIYFPQSTKDPTALQRFPARNKFISEYIFKVTGKRRTAKQVGSRLQQLRETCTDQYVLDLIQSKNFDQRPRRGLMPAERTPSTSSLQTIVEWNSSESSSLPSSETGNLSRLSSAPSSDFAQDNTPSSSSCLPPYCLTTFLIVYISLFAFDFCAAQPTATPSFTLDLDEHPLTNHTGSSMSTFHRHAEIRSPQAIPQCRPIVNFSSRRFIPDSFYQCVTDVRRGCELVYSAPALLERRGSIDGPPVLSMPFLPDFWAVITSDPEDYRSYTIDQRIYSIATGNDVPRTDFPMFSILYTMEIGINPPSYIAPETHPPPYLGDLSFHHNLIPFQFPTEGHAATYHDANPLVYAVPQLPDPSFFSLQGDLLSTSPGRPFTSFFGSL</sequence>
<feature type="DNA-binding region" description="TEA" evidence="6">
    <location>
        <begin position="11"/>
        <end position="85"/>
    </location>
</feature>
<dbReference type="InParanoid" id="A0A409Y3D0"/>
<dbReference type="InterPro" id="IPR000818">
    <property type="entry name" value="TEA/ATTS_dom"/>
</dbReference>
<dbReference type="GO" id="GO:0005634">
    <property type="term" value="C:nucleus"/>
    <property type="evidence" value="ECO:0007669"/>
    <property type="project" value="UniProtKB-SubCell"/>
</dbReference>
<gene>
    <name evidence="9" type="ORF">CVT26_002339</name>
</gene>
<evidence type="ECO:0000256" key="5">
    <source>
        <dbReference type="ARBA" id="ARBA00023242"/>
    </source>
</evidence>
<feature type="region of interest" description="Disordered" evidence="7">
    <location>
        <begin position="124"/>
        <end position="158"/>
    </location>
</feature>
<evidence type="ECO:0000256" key="2">
    <source>
        <dbReference type="ARBA" id="ARBA00008421"/>
    </source>
</evidence>
<keyword evidence="5" id="KW-0539">Nucleus</keyword>
<feature type="compositionally biased region" description="Low complexity" evidence="7">
    <location>
        <begin position="124"/>
        <end position="139"/>
    </location>
</feature>
<dbReference type="GO" id="GO:0005667">
    <property type="term" value="C:transcription regulator complex"/>
    <property type="evidence" value="ECO:0007669"/>
    <property type="project" value="TreeGrafter"/>
</dbReference>
<keyword evidence="4" id="KW-0804">Transcription</keyword>
<keyword evidence="3" id="KW-0805">Transcription regulation</keyword>
<dbReference type="EMBL" id="NHYE01001226">
    <property type="protein sequence ID" value="PPQ97554.1"/>
    <property type="molecule type" value="Genomic_DNA"/>
</dbReference>
<dbReference type="GO" id="GO:0000978">
    <property type="term" value="F:RNA polymerase II cis-regulatory region sequence-specific DNA binding"/>
    <property type="evidence" value="ECO:0007669"/>
    <property type="project" value="TreeGrafter"/>
</dbReference>
<evidence type="ECO:0000259" key="8">
    <source>
        <dbReference type="PROSITE" id="PS51088"/>
    </source>
</evidence>
<evidence type="ECO:0000256" key="7">
    <source>
        <dbReference type="SAM" id="MobiDB-lite"/>
    </source>
</evidence>
<feature type="domain" description="TEA" evidence="8">
    <location>
        <begin position="11"/>
        <end position="85"/>
    </location>
</feature>
<dbReference type="InterPro" id="IPR050937">
    <property type="entry name" value="TEC1_TEAD_TF"/>
</dbReference>
<dbReference type="GO" id="GO:0000981">
    <property type="term" value="F:DNA-binding transcription factor activity, RNA polymerase II-specific"/>
    <property type="evidence" value="ECO:0007669"/>
    <property type="project" value="TreeGrafter"/>
</dbReference>
<dbReference type="PANTHER" id="PTHR11834">
    <property type="entry name" value="TRANSCRIPTIONAL ENHANCER FACTOR TEF RELATED"/>
    <property type="match status" value="1"/>
</dbReference>
<dbReference type="STRING" id="231916.A0A409Y3D0"/>
<keyword evidence="10" id="KW-1185">Reference proteome</keyword>
<dbReference type="PROSITE" id="PS51088">
    <property type="entry name" value="TEA_2"/>
    <property type="match status" value="1"/>
</dbReference>
<dbReference type="Proteomes" id="UP000284706">
    <property type="component" value="Unassembled WGS sequence"/>
</dbReference>